<reference evidence="1" key="1">
    <citation type="submission" date="2019-09" db="EMBL/GenBank/DDBJ databases">
        <authorList>
            <person name="Cremers G."/>
        </authorList>
    </citation>
    <scope>NUCLEOTIDE SEQUENCE [LARGE SCALE GENOMIC DNA]</scope>
    <source>
        <strain evidence="1">3B</strain>
    </source>
</reference>
<evidence type="ECO:0000313" key="2">
    <source>
        <dbReference type="Proteomes" id="UP000381693"/>
    </source>
</evidence>
<accession>A0A5E6M8C3</accession>
<keyword evidence="2" id="KW-1185">Reference proteome</keyword>
<proteinExistence type="predicted"/>
<dbReference type="EMBL" id="CABFUZ020000081">
    <property type="protein sequence ID" value="VVM05183.1"/>
    <property type="molecule type" value="Genomic_DNA"/>
</dbReference>
<dbReference type="OrthoDB" id="191880at2"/>
<evidence type="ECO:0000313" key="1">
    <source>
        <dbReference type="EMBL" id="VVM05183.1"/>
    </source>
</evidence>
<protein>
    <submittedName>
        <fullName evidence="1">Uncharacterized protein</fullName>
    </submittedName>
</protein>
<dbReference type="Proteomes" id="UP000381693">
    <property type="component" value="Unassembled WGS sequence"/>
</dbReference>
<gene>
    <name evidence="1" type="ORF">MAMC_00455</name>
</gene>
<comment type="caution">
    <text evidence="1">The sequence shown here is derived from an EMBL/GenBank/DDBJ whole genome shotgun (WGS) entry which is preliminary data.</text>
</comment>
<dbReference type="RefSeq" id="WP_142524556.1">
    <property type="nucleotide sequence ID" value="NZ_CABFUZ020000081.1"/>
</dbReference>
<organism evidence="1 2">
    <name type="scientific">Methylacidimicrobium cyclopophantes</name>
    <dbReference type="NCBI Taxonomy" id="1041766"/>
    <lineage>
        <taxon>Bacteria</taxon>
        <taxon>Pseudomonadati</taxon>
        <taxon>Verrucomicrobiota</taxon>
        <taxon>Methylacidimicrobium</taxon>
    </lineage>
</organism>
<dbReference type="AlphaFoldDB" id="A0A5E6M8C3"/>
<name>A0A5E6M8C3_9BACT</name>
<sequence>MTPFLTERLARFLDTLPEGNQLFVRSYLAFDCTHDLVGPSLCEKRTFFYVIERGNERRGNLLFVSQGNEFRFLHYFSFSSPYAELPKLGLSEEETLCVALLWAQYELRSQGRSALQAMVANGQFHSAPLQRTAYRLLGIACP</sequence>